<dbReference type="AlphaFoldDB" id="A0A934IC27"/>
<dbReference type="PANTHER" id="PTHR35936:SF17">
    <property type="entry name" value="ARGININE-BINDING EXTRACELLULAR PROTEIN ARTP"/>
    <property type="match status" value="1"/>
</dbReference>
<feature type="domain" description="Solute-binding protein family 3/N-terminal" evidence="2">
    <location>
        <begin position="42"/>
        <end position="257"/>
    </location>
</feature>
<dbReference type="Gene3D" id="3.40.190.10">
    <property type="entry name" value="Periplasmic binding protein-like II"/>
    <property type="match status" value="2"/>
</dbReference>
<comment type="caution">
    <text evidence="3">The sequence shown here is derived from an EMBL/GenBank/DDBJ whole genome shotgun (WGS) entry which is preliminary data.</text>
</comment>
<evidence type="ECO:0000256" key="1">
    <source>
        <dbReference type="ARBA" id="ARBA00022729"/>
    </source>
</evidence>
<dbReference type="EMBL" id="JAEINH010000006">
    <property type="protein sequence ID" value="MBI9115035.1"/>
    <property type="molecule type" value="Genomic_DNA"/>
</dbReference>
<reference evidence="3" key="1">
    <citation type="submission" date="2020-12" db="EMBL/GenBank/DDBJ databases">
        <title>Sanguibacter suaedae sp. nov., isolated from Suaeda aralocaspica.</title>
        <authorList>
            <person name="Ma Q."/>
        </authorList>
    </citation>
    <scope>NUCLEOTIDE SEQUENCE</scope>
    <source>
        <strain evidence="3">YZGR15</strain>
    </source>
</reference>
<evidence type="ECO:0000259" key="2">
    <source>
        <dbReference type="SMART" id="SM00062"/>
    </source>
</evidence>
<organism evidence="3 4">
    <name type="scientific">Sanguibacter suaedae</name>
    <dbReference type="NCBI Taxonomy" id="2795737"/>
    <lineage>
        <taxon>Bacteria</taxon>
        <taxon>Bacillati</taxon>
        <taxon>Actinomycetota</taxon>
        <taxon>Actinomycetes</taxon>
        <taxon>Micrococcales</taxon>
        <taxon>Sanguibacteraceae</taxon>
        <taxon>Sanguibacter</taxon>
    </lineage>
</organism>
<dbReference type="SUPFAM" id="SSF53850">
    <property type="entry name" value="Periplasmic binding protein-like II"/>
    <property type="match status" value="1"/>
</dbReference>
<dbReference type="RefSeq" id="WP_198733606.1">
    <property type="nucleotide sequence ID" value="NZ_JAEINH010000006.1"/>
</dbReference>
<dbReference type="SMART" id="SM00062">
    <property type="entry name" value="PBPb"/>
    <property type="match status" value="1"/>
</dbReference>
<evidence type="ECO:0000313" key="3">
    <source>
        <dbReference type="EMBL" id="MBI9115035.1"/>
    </source>
</evidence>
<dbReference type="Pfam" id="PF00497">
    <property type="entry name" value="SBP_bac_3"/>
    <property type="match status" value="1"/>
</dbReference>
<keyword evidence="1" id="KW-0732">Signal</keyword>
<protein>
    <submittedName>
        <fullName evidence="3">Transporter substrate-binding domain-containing protein</fullName>
    </submittedName>
</protein>
<keyword evidence="4" id="KW-1185">Reference proteome</keyword>
<evidence type="ECO:0000313" key="4">
    <source>
        <dbReference type="Proteomes" id="UP000602087"/>
    </source>
</evidence>
<accession>A0A934IC27</accession>
<dbReference type="InterPro" id="IPR001638">
    <property type="entry name" value="Solute-binding_3/MltF_N"/>
</dbReference>
<proteinExistence type="predicted"/>
<sequence length="261" mass="27293">MRKPRFIVPTIAAGVLVLAGCSSTDSGTSDDEGGLALVTDGQLTVCTNPPFEPFEFEQDGEIVGLDIAIAEEIATDLDVEVATVITPFEGIQSGAALNAGQCDLVASGITITPERQNNIDFSEPYFAADQGLLVPEGSDLSSIESLADANVGVMVETTGQAWALDNGLTVTEFDDLGAQVQALETGQVDAIVNDVATLTPFVSDGFELGNNFATDEEYGLGVKKGSTELLDAVNGTLERIQEDGTYDALYTEWIGTAPSEG</sequence>
<name>A0A934IC27_9MICO</name>
<dbReference type="PANTHER" id="PTHR35936">
    <property type="entry name" value="MEMBRANE-BOUND LYTIC MUREIN TRANSGLYCOSYLASE F"/>
    <property type="match status" value="1"/>
</dbReference>
<dbReference type="Proteomes" id="UP000602087">
    <property type="component" value="Unassembled WGS sequence"/>
</dbReference>
<gene>
    <name evidence="3" type="ORF">JAV76_08420</name>
</gene>
<dbReference type="PROSITE" id="PS51257">
    <property type="entry name" value="PROKAR_LIPOPROTEIN"/>
    <property type="match status" value="1"/>
</dbReference>